<feature type="coiled-coil region" evidence="1">
    <location>
        <begin position="13"/>
        <end position="47"/>
    </location>
</feature>
<sequence>MAKALLGHMGGTDLRLVAELRRLQLRVKELEAEVADLQRENDALGAEVQGLHGTGLIELEAEVNGSALAGTRA</sequence>
<dbReference type="RefSeq" id="WP_119949173.1">
    <property type="nucleotide sequence ID" value="NZ_QZEZ01000001.1"/>
</dbReference>
<comment type="caution">
    <text evidence="2">The sequence shown here is derived from an EMBL/GenBank/DDBJ whole genome shotgun (WGS) entry which is preliminary data.</text>
</comment>
<protein>
    <submittedName>
        <fullName evidence="2">Uncharacterized protein</fullName>
    </submittedName>
</protein>
<dbReference type="Proteomes" id="UP000265614">
    <property type="component" value="Unassembled WGS sequence"/>
</dbReference>
<name>A0A3A3Z5K7_9ACTN</name>
<organism evidence="2 3">
    <name type="scientific">Vallicoccus soli</name>
    <dbReference type="NCBI Taxonomy" id="2339232"/>
    <lineage>
        <taxon>Bacteria</taxon>
        <taxon>Bacillati</taxon>
        <taxon>Actinomycetota</taxon>
        <taxon>Actinomycetes</taxon>
        <taxon>Motilibacterales</taxon>
        <taxon>Vallicoccaceae</taxon>
        <taxon>Vallicoccus</taxon>
    </lineage>
</organism>
<keyword evidence="1" id="KW-0175">Coiled coil</keyword>
<dbReference type="AlphaFoldDB" id="A0A3A3Z5K7"/>
<keyword evidence="3" id="KW-1185">Reference proteome</keyword>
<evidence type="ECO:0000313" key="2">
    <source>
        <dbReference type="EMBL" id="RJK98248.1"/>
    </source>
</evidence>
<proteinExistence type="predicted"/>
<dbReference type="OrthoDB" id="3748689at2"/>
<accession>A0A3A3Z5K7</accession>
<gene>
    <name evidence="2" type="ORF">D5H78_04995</name>
</gene>
<reference evidence="2 3" key="1">
    <citation type="submission" date="2018-09" db="EMBL/GenBank/DDBJ databases">
        <title>YIM 75000 draft genome.</title>
        <authorList>
            <person name="Tang S."/>
            <person name="Feng Y."/>
        </authorList>
    </citation>
    <scope>NUCLEOTIDE SEQUENCE [LARGE SCALE GENOMIC DNA]</scope>
    <source>
        <strain evidence="2 3">YIM 75000</strain>
    </source>
</reference>
<dbReference type="EMBL" id="QZEZ01000001">
    <property type="protein sequence ID" value="RJK98248.1"/>
    <property type="molecule type" value="Genomic_DNA"/>
</dbReference>
<evidence type="ECO:0000313" key="3">
    <source>
        <dbReference type="Proteomes" id="UP000265614"/>
    </source>
</evidence>
<evidence type="ECO:0000256" key="1">
    <source>
        <dbReference type="SAM" id="Coils"/>
    </source>
</evidence>